<feature type="compositionally biased region" description="Pro residues" evidence="1">
    <location>
        <begin position="37"/>
        <end position="47"/>
    </location>
</feature>
<feature type="compositionally biased region" description="Polar residues" evidence="1">
    <location>
        <begin position="23"/>
        <end position="32"/>
    </location>
</feature>
<protein>
    <submittedName>
        <fullName evidence="2">Uncharacterized protein</fullName>
    </submittedName>
</protein>
<evidence type="ECO:0000313" key="2">
    <source>
        <dbReference type="EMBL" id="CAK0860847.1"/>
    </source>
</evidence>
<feature type="compositionally biased region" description="Low complexity" evidence="1">
    <location>
        <begin position="103"/>
        <end position="115"/>
    </location>
</feature>
<feature type="compositionally biased region" description="Low complexity" evidence="1">
    <location>
        <begin position="125"/>
        <end position="145"/>
    </location>
</feature>
<dbReference type="EMBL" id="CAUYUJ010016017">
    <property type="protein sequence ID" value="CAK0860847.1"/>
    <property type="molecule type" value="Genomic_DNA"/>
</dbReference>
<proteinExistence type="predicted"/>
<feature type="compositionally biased region" description="Basic residues" evidence="1">
    <location>
        <begin position="83"/>
        <end position="98"/>
    </location>
</feature>
<sequence length="169" mass="19545">EPRASGSWSRQSPARRGPRRASTRWTCQTAAMTTRCPPRPCQRPPPRASLRPCPWPRLRRGRPRRRWCCRRAAPQRPSGPRAPPRRCRSACSRWRCRSNGRQPPLVRRLPRRTWPWPRPPRGSRRAAPPRSTRRSTPTSGRSTRTATERTDEDFFSVVSRSRGGSSPRP</sequence>
<feature type="non-terminal residue" evidence="2">
    <location>
        <position position="1"/>
    </location>
</feature>
<evidence type="ECO:0000313" key="3">
    <source>
        <dbReference type="Proteomes" id="UP001189429"/>
    </source>
</evidence>
<comment type="caution">
    <text evidence="2">The sequence shown here is derived from an EMBL/GenBank/DDBJ whole genome shotgun (WGS) entry which is preliminary data.</text>
</comment>
<feature type="region of interest" description="Disordered" evidence="1">
    <location>
        <begin position="1"/>
        <end position="169"/>
    </location>
</feature>
<keyword evidence="3" id="KW-1185">Reference proteome</keyword>
<feature type="compositionally biased region" description="Low complexity" evidence="1">
    <location>
        <begin position="70"/>
        <end position="79"/>
    </location>
</feature>
<feature type="compositionally biased region" description="Low complexity" evidence="1">
    <location>
        <begin position="156"/>
        <end position="169"/>
    </location>
</feature>
<name>A0ABN9UMC6_9DINO</name>
<organism evidence="2 3">
    <name type="scientific">Prorocentrum cordatum</name>
    <dbReference type="NCBI Taxonomy" id="2364126"/>
    <lineage>
        <taxon>Eukaryota</taxon>
        <taxon>Sar</taxon>
        <taxon>Alveolata</taxon>
        <taxon>Dinophyceae</taxon>
        <taxon>Prorocentrales</taxon>
        <taxon>Prorocentraceae</taxon>
        <taxon>Prorocentrum</taxon>
    </lineage>
</organism>
<feature type="compositionally biased region" description="Basic residues" evidence="1">
    <location>
        <begin position="57"/>
        <end position="69"/>
    </location>
</feature>
<feature type="non-terminal residue" evidence="2">
    <location>
        <position position="169"/>
    </location>
</feature>
<reference evidence="2" key="1">
    <citation type="submission" date="2023-10" db="EMBL/GenBank/DDBJ databases">
        <authorList>
            <person name="Chen Y."/>
            <person name="Shah S."/>
            <person name="Dougan E. K."/>
            <person name="Thang M."/>
            <person name="Chan C."/>
        </authorList>
    </citation>
    <scope>NUCLEOTIDE SEQUENCE [LARGE SCALE GENOMIC DNA]</scope>
</reference>
<evidence type="ECO:0000256" key="1">
    <source>
        <dbReference type="SAM" id="MobiDB-lite"/>
    </source>
</evidence>
<accession>A0ABN9UMC6</accession>
<dbReference type="Proteomes" id="UP001189429">
    <property type="component" value="Unassembled WGS sequence"/>
</dbReference>
<feature type="compositionally biased region" description="Polar residues" evidence="1">
    <location>
        <begin position="1"/>
        <end position="12"/>
    </location>
</feature>
<gene>
    <name evidence="2" type="ORF">PCOR1329_LOCUS49704</name>
</gene>